<dbReference type="Proteomes" id="UP000027725">
    <property type="component" value="Unassembled WGS sequence"/>
</dbReference>
<proteinExistence type="predicted"/>
<evidence type="ECO:0000313" key="2">
    <source>
        <dbReference type="Proteomes" id="UP000027725"/>
    </source>
</evidence>
<evidence type="ECO:0000313" key="1">
    <source>
        <dbReference type="EMBL" id="KEP69370.1"/>
    </source>
</evidence>
<keyword evidence="2" id="KW-1185">Reference proteome</keyword>
<dbReference type="RefSeq" id="WP_038066785.1">
    <property type="nucleotide sequence ID" value="NZ_FOVB01000007.1"/>
</dbReference>
<reference evidence="1 2" key="1">
    <citation type="submission" date="2014-03" db="EMBL/GenBank/DDBJ databases">
        <title>The draft genome sequence of Thioclava dalianensis DLFJ1-1.</title>
        <authorList>
            <person name="Lai Q."/>
            <person name="Shao Z."/>
        </authorList>
    </citation>
    <scope>NUCLEOTIDE SEQUENCE [LARGE SCALE GENOMIC DNA]</scope>
    <source>
        <strain evidence="1 2">DLFJ1-1</strain>
    </source>
</reference>
<sequence length="184" mass="20766">MSSSEQSLADLEAEARHWRVQDPERSAALYAQARDLAAKLGADAQRFECERVLVLARGPGTGAVLEDLQAIAQGRLRPEHGDDGTVFARATWRMILYHQSRHDDAAAQAVWQAALLRDRAHEMPGWIGLRQPLPEVPELLDLLTARAEREIRADILYYLRDHYRGANPFANLWGYLRAGFARRA</sequence>
<dbReference type="EMBL" id="JHEH01000015">
    <property type="protein sequence ID" value="KEP69370.1"/>
    <property type="molecule type" value="Genomic_DNA"/>
</dbReference>
<name>A0A074TGV4_9RHOB</name>
<organism evidence="1 2">
    <name type="scientific">Thioclava dalianensis</name>
    <dbReference type="NCBI Taxonomy" id="1185766"/>
    <lineage>
        <taxon>Bacteria</taxon>
        <taxon>Pseudomonadati</taxon>
        <taxon>Pseudomonadota</taxon>
        <taxon>Alphaproteobacteria</taxon>
        <taxon>Rhodobacterales</taxon>
        <taxon>Paracoccaceae</taxon>
        <taxon>Thioclava</taxon>
    </lineage>
</organism>
<comment type="caution">
    <text evidence="1">The sequence shown here is derived from an EMBL/GenBank/DDBJ whole genome shotgun (WGS) entry which is preliminary data.</text>
</comment>
<gene>
    <name evidence="1" type="ORF">DL1_04580</name>
</gene>
<dbReference type="AlphaFoldDB" id="A0A074TGV4"/>
<accession>A0A074TGV4</accession>
<dbReference type="STRING" id="1185766.SAMN05216224_10755"/>
<protein>
    <submittedName>
        <fullName evidence="1">Uncharacterized protein</fullName>
    </submittedName>
</protein>